<dbReference type="PANTHER" id="PTHR11097:SF14">
    <property type="entry name" value="EXOSOME COMPLEX COMPONENT RRP45"/>
    <property type="match status" value="1"/>
</dbReference>
<dbReference type="GO" id="GO:0000177">
    <property type="term" value="C:cytoplasmic exosome (RNase complex)"/>
    <property type="evidence" value="ECO:0007669"/>
    <property type="project" value="TreeGrafter"/>
</dbReference>
<keyword evidence="4" id="KW-0963">Cytoplasm</keyword>
<dbReference type="InterPro" id="IPR033100">
    <property type="entry name" value="Rrp45"/>
</dbReference>
<dbReference type="GO" id="GO:0034473">
    <property type="term" value="P:U1 snRNA 3'-end processing"/>
    <property type="evidence" value="ECO:0007669"/>
    <property type="project" value="TreeGrafter"/>
</dbReference>
<dbReference type="GO" id="GO:0035925">
    <property type="term" value="F:mRNA 3'-UTR AU-rich region binding"/>
    <property type="evidence" value="ECO:0007669"/>
    <property type="project" value="TreeGrafter"/>
</dbReference>
<sequence length="271" mass="29808">MESSLNNNTFVLEALKKGHRIDGRGIYDHREISIKHEKTPGSVEVQLGKSRVHAVTTCQVVRPYPDRPAEGQLSITLELTSLCDPSFDTVANKQACTELEVMISRQLDKLVRQSRCLDLESLVLSVGEQVWQINLTVHVLDNDGNLADACLISAMASLKAFKRPEFSRVGDGPVVIHSTNERAPIPLSINYTPVLCTFSYFMDGSYLVLDPCLAEERFHSGSISIAINSNDEICYISKNGGVSLPIETVNLCTLVASEKAKHIIGLISQPQ</sequence>
<comment type="caution">
    <text evidence="10">The sequence shown here is derived from an EMBL/GenBank/DDBJ whole genome shotgun (WGS) entry which is preliminary data.</text>
</comment>
<evidence type="ECO:0000256" key="4">
    <source>
        <dbReference type="ARBA" id="ARBA00022490"/>
    </source>
</evidence>
<comment type="subcellular location">
    <subcellularLocation>
        <location evidence="2">Cytoplasm</location>
    </subcellularLocation>
    <subcellularLocation>
        <location evidence="1">Nucleus</location>
    </subcellularLocation>
</comment>
<dbReference type="GO" id="GO:0071035">
    <property type="term" value="P:nuclear polyadenylation-dependent rRNA catabolic process"/>
    <property type="evidence" value="ECO:0007669"/>
    <property type="project" value="TreeGrafter"/>
</dbReference>
<dbReference type="OrthoDB" id="10264038at2759"/>
<dbReference type="InterPro" id="IPR036345">
    <property type="entry name" value="ExoRNase_PH_dom2_sf"/>
</dbReference>
<dbReference type="Pfam" id="PF03725">
    <property type="entry name" value="RNase_PH_C"/>
    <property type="match status" value="1"/>
</dbReference>
<dbReference type="GO" id="GO:0000176">
    <property type="term" value="C:nuclear exosome (RNase complex)"/>
    <property type="evidence" value="ECO:0007669"/>
    <property type="project" value="TreeGrafter"/>
</dbReference>
<evidence type="ECO:0000256" key="5">
    <source>
        <dbReference type="ARBA" id="ARBA00022884"/>
    </source>
</evidence>
<dbReference type="GO" id="GO:0071028">
    <property type="term" value="P:nuclear mRNA surveillance"/>
    <property type="evidence" value="ECO:0007669"/>
    <property type="project" value="TreeGrafter"/>
</dbReference>
<dbReference type="Gene3D" id="3.30.230.70">
    <property type="entry name" value="GHMP Kinase, N-terminal domain"/>
    <property type="match status" value="1"/>
</dbReference>
<dbReference type="InterPro" id="IPR050590">
    <property type="entry name" value="Exosome_comp_Rrp42_subfam"/>
</dbReference>
<dbReference type="AlphaFoldDB" id="A0A1R1XV92"/>
<dbReference type="SUPFAM" id="SSF54211">
    <property type="entry name" value="Ribosomal protein S5 domain 2-like"/>
    <property type="match status" value="1"/>
</dbReference>
<dbReference type="GO" id="GO:0000467">
    <property type="term" value="P:exonucleolytic trimming to generate mature 3'-end of 5.8S rRNA from tricistronic rRNA transcript (SSU-rRNA, 5.8S rRNA, LSU-rRNA)"/>
    <property type="evidence" value="ECO:0007669"/>
    <property type="project" value="TreeGrafter"/>
</dbReference>
<organism evidence="10 11">
    <name type="scientific">Smittium culicis</name>
    <dbReference type="NCBI Taxonomy" id="133412"/>
    <lineage>
        <taxon>Eukaryota</taxon>
        <taxon>Fungi</taxon>
        <taxon>Fungi incertae sedis</taxon>
        <taxon>Zoopagomycota</taxon>
        <taxon>Kickxellomycotina</taxon>
        <taxon>Harpellomycetes</taxon>
        <taxon>Harpellales</taxon>
        <taxon>Legeriomycetaceae</taxon>
        <taxon>Smittium</taxon>
    </lineage>
</organism>
<evidence type="ECO:0000256" key="6">
    <source>
        <dbReference type="ARBA" id="ARBA00023242"/>
    </source>
</evidence>
<keyword evidence="6" id="KW-0539">Nucleus</keyword>
<dbReference type="GO" id="GO:0034475">
    <property type="term" value="P:U4 snRNA 3'-end processing"/>
    <property type="evidence" value="ECO:0007669"/>
    <property type="project" value="TreeGrafter"/>
</dbReference>
<gene>
    <name evidence="10" type="ORF">AYI69_g6970</name>
    <name evidence="9" type="ORF">AYI69_g9088</name>
</gene>
<evidence type="ECO:0000256" key="1">
    <source>
        <dbReference type="ARBA" id="ARBA00004123"/>
    </source>
</evidence>
<keyword evidence="11" id="KW-1185">Reference proteome</keyword>
<dbReference type="PANTHER" id="PTHR11097">
    <property type="entry name" value="EXOSOME COMPLEX EXONUCLEASE RIBOSOMAL RNA PROCESSING PROTEIN"/>
    <property type="match status" value="1"/>
</dbReference>
<dbReference type="EMBL" id="LSSM01003251">
    <property type="protein sequence ID" value="OMJ18528.1"/>
    <property type="molecule type" value="Genomic_DNA"/>
</dbReference>
<evidence type="ECO:0000313" key="11">
    <source>
        <dbReference type="Proteomes" id="UP000187429"/>
    </source>
</evidence>
<dbReference type="InterPro" id="IPR015847">
    <property type="entry name" value="ExoRNase_PH_dom2"/>
</dbReference>
<evidence type="ECO:0000259" key="8">
    <source>
        <dbReference type="Pfam" id="PF03725"/>
    </source>
</evidence>
<reference evidence="11" key="1">
    <citation type="submission" date="2017-01" db="EMBL/GenBank/DDBJ databases">
        <authorList>
            <person name="Wang Y."/>
            <person name="White M."/>
            <person name="Kvist S."/>
            <person name="Moncalvo J.-M."/>
        </authorList>
    </citation>
    <scope>NUCLEOTIDE SEQUENCE [LARGE SCALE GENOMIC DNA]</scope>
    <source>
        <strain evidence="11">ID-206-W2</strain>
    </source>
</reference>
<name>A0A1R1XV92_9FUNG</name>
<dbReference type="GO" id="GO:0016075">
    <property type="term" value="P:rRNA catabolic process"/>
    <property type="evidence" value="ECO:0007669"/>
    <property type="project" value="TreeGrafter"/>
</dbReference>
<accession>A0A1R1XV92</accession>
<evidence type="ECO:0000313" key="9">
    <source>
        <dbReference type="EMBL" id="OMJ13205.1"/>
    </source>
</evidence>
<feature type="domain" description="Exoribonuclease phosphorolytic" evidence="8">
    <location>
        <begin position="193"/>
        <end position="257"/>
    </location>
</feature>
<keyword evidence="5" id="KW-0694">RNA-binding</keyword>
<dbReference type="Pfam" id="PF01138">
    <property type="entry name" value="RNase_PH"/>
    <property type="match status" value="1"/>
</dbReference>
<evidence type="ECO:0000313" key="10">
    <source>
        <dbReference type="EMBL" id="OMJ18528.1"/>
    </source>
</evidence>
<proteinExistence type="inferred from homology"/>
<evidence type="ECO:0000256" key="3">
    <source>
        <dbReference type="ARBA" id="ARBA00006678"/>
    </source>
</evidence>
<reference evidence="10" key="2">
    <citation type="submission" date="2017-01" db="EMBL/GenBank/DDBJ databases">
        <authorList>
            <person name="Mah S.A."/>
            <person name="Swanson W.J."/>
            <person name="Moy G.W."/>
            <person name="Vacquier V.D."/>
        </authorList>
    </citation>
    <scope>NUCLEOTIDE SEQUENCE [LARGE SCALE GENOMIC DNA]</scope>
    <source>
        <strain evidence="10">ID-206-W2</strain>
    </source>
</reference>
<dbReference type="Proteomes" id="UP000187429">
    <property type="component" value="Unassembled WGS sequence"/>
</dbReference>
<dbReference type="GO" id="GO:0034476">
    <property type="term" value="P:U5 snRNA 3'-end processing"/>
    <property type="evidence" value="ECO:0007669"/>
    <property type="project" value="TreeGrafter"/>
</dbReference>
<dbReference type="EMBL" id="LSSM01005182">
    <property type="protein sequence ID" value="OMJ13205.1"/>
    <property type="molecule type" value="Genomic_DNA"/>
</dbReference>
<dbReference type="GO" id="GO:0071038">
    <property type="term" value="P:TRAMP-dependent tRNA surveillance pathway"/>
    <property type="evidence" value="ECO:0007669"/>
    <property type="project" value="TreeGrafter"/>
</dbReference>
<dbReference type="InterPro" id="IPR027408">
    <property type="entry name" value="PNPase/RNase_PH_dom_sf"/>
</dbReference>
<dbReference type="InterPro" id="IPR020568">
    <property type="entry name" value="Ribosomal_Su5_D2-typ_SF"/>
</dbReference>
<evidence type="ECO:0000256" key="2">
    <source>
        <dbReference type="ARBA" id="ARBA00004496"/>
    </source>
</evidence>
<comment type="similarity">
    <text evidence="3">Belongs to the RNase PH family.</text>
</comment>
<feature type="domain" description="Exoribonuclease phosphorolytic" evidence="7">
    <location>
        <begin position="30"/>
        <end position="164"/>
    </location>
</feature>
<dbReference type="CDD" id="cd11368">
    <property type="entry name" value="RNase_PH_RRP45"/>
    <property type="match status" value="1"/>
</dbReference>
<evidence type="ECO:0000259" key="7">
    <source>
        <dbReference type="Pfam" id="PF01138"/>
    </source>
</evidence>
<dbReference type="InterPro" id="IPR001247">
    <property type="entry name" value="ExoRNase_PH_dom1"/>
</dbReference>
<protein>
    <submittedName>
        <fullName evidence="10">Exosome complex component rrp45</fullName>
    </submittedName>
</protein>
<dbReference type="SUPFAM" id="SSF55666">
    <property type="entry name" value="Ribonuclease PH domain 2-like"/>
    <property type="match status" value="1"/>
</dbReference>